<organism evidence="1 2">
    <name type="scientific">Psophocarpus tetragonolobus</name>
    <name type="common">Winged bean</name>
    <name type="synonym">Dolichos tetragonolobus</name>
    <dbReference type="NCBI Taxonomy" id="3891"/>
    <lineage>
        <taxon>Eukaryota</taxon>
        <taxon>Viridiplantae</taxon>
        <taxon>Streptophyta</taxon>
        <taxon>Embryophyta</taxon>
        <taxon>Tracheophyta</taxon>
        <taxon>Spermatophyta</taxon>
        <taxon>Magnoliopsida</taxon>
        <taxon>eudicotyledons</taxon>
        <taxon>Gunneridae</taxon>
        <taxon>Pentapetalae</taxon>
        <taxon>rosids</taxon>
        <taxon>fabids</taxon>
        <taxon>Fabales</taxon>
        <taxon>Fabaceae</taxon>
        <taxon>Papilionoideae</taxon>
        <taxon>50 kb inversion clade</taxon>
        <taxon>NPAAA clade</taxon>
        <taxon>indigoferoid/millettioid clade</taxon>
        <taxon>Phaseoleae</taxon>
        <taxon>Psophocarpus</taxon>
    </lineage>
</organism>
<reference evidence="1 2" key="1">
    <citation type="submission" date="2024-01" db="EMBL/GenBank/DDBJ databases">
        <title>The genomes of 5 underutilized Papilionoideae crops provide insights into root nodulation and disease resistanc.</title>
        <authorList>
            <person name="Jiang F."/>
        </authorList>
    </citation>
    <scope>NUCLEOTIDE SEQUENCE [LARGE SCALE GENOMIC DNA]</scope>
    <source>
        <strain evidence="1">DUOXIRENSHENG_FW03</strain>
        <tissue evidence="1">Leaves</tissue>
    </source>
</reference>
<evidence type="ECO:0000313" key="1">
    <source>
        <dbReference type="EMBL" id="KAK7399526.1"/>
    </source>
</evidence>
<comment type="caution">
    <text evidence="1">The sequence shown here is derived from an EMBL/GenBank/DDBJ whole genome shotgun (WGS) entry which is preliminary data.</text>
</comment>
<dbReference type="AlphaFoldDB" id="A0AAN9SL34"/>
<name>A0AAN9SL34_PSOTE</name>
<dbReference type="Proteomes" id="UP001386955">
    <property type="component" value="Unassembled WGS sequence"/>
</dbReference>
<proteinExistence type="predicted"/>
<dbReference type="EMBL" id="JAYMYS010000003">
    <property type="protein sequence ID" value="KAK7399526.1"/>
    <property type="molecule type" value="Genomic_DNA"/>
</dbReference>
<accession>A0AAN9SL34</accession>
<keyword evidence="2" id="KW-1185">Reference proteome</keyword>
<sequence>MRKGFVHYGGLGKDLISFYFSQLAKWVCKGERPLKKKNVEDESSGASPKGEGANQVVSVLIKGVYGRCSVGEGERGVARVVRDQVSCPISGGNQPHLVGVAEKATPLVVYQYEDVLLVAHPVSRQPFASFLYQGDQDDWTKKG</sequence>
<protein>
    <submittedName>
        <fullName evidence="1">Uncharacterized protein</fullName>
    </submittedName>
</protein>
<gene>
    <name evidence="1" type="ORF">VNO78_10711</name>
</gene>
<evidence type="ECO:0000313" key="2">
    <source>
        <dbReference type="Proteomes" id="UP001386955"/>
    </source>
</evidence>